<evidence type="ECO:0000313" key="2">
    <source>
        <dbReference type="Proteomes" id="UP000887565"/>
    </source>
</evidence>
<protein>
    <submittedName>
        <fullName evidence="3">Uncharacterized protein</fullName>
    </submittedName>
</protein>
<organism evidence="2 3">
    <name type="scientific">Romanomermis culicivorax</name>
    <name type="common">Nematode worm</name>
    <dbReference type="NCBI Taxonomy" id="13658"/>
    <lineage>
        <taxon>Eukaryota</taxon>
        <taxon>Metazoa</taxon>
        <taxon>Ecdysozoa</taxon>
        <taxon>Nematoda</taxon>
        <taxon>Enoplea</taxon>
        <taxon>Dorylaimia</taxon>
        <taxon>Mermithida</taxon>
        <taxon>Mermithoidea</taxon>
        <taxon>Mermithidae</taxon>
        <taxon>Romanomermis</taxon>
    </lineage>
</organism>
<dbReference type="AlphaFoldDB" id="A0A915KI46"/>
<proteinExistence type="predicted"/>
<reference evidence="3" key="1">
    <citation type="submission" date="2022-11" db="UniProtKB">
        <authorList>
            <consortium name="WormBaseParasite"/>
        </authorList>
    </citation>
    <scope>IDENTIFICATION</scope>
</reference>
<name>A0A915KI46_ROMCU</name>
<evidence type="ECO:0000313" key="3">
    <source>
        <dbReference type="WBParaSite" id="nRc.2.0.1.t37579-RA"/>
    </source>
</evidence>
<sequence>MIKFKSKESNQNLEFKKDRHTQGDPRKKNVIRMKHDLQDFGRLKTSRRVSNQWKDEHVVVRPIS</sequence>
<dbReference type="WBParaSite" id="nRc.2.0.1.t37579-RA">
    <property type="protein sequence ID" value="nRc.2.0.1.t37579-RA"/>
    <property type="gene ID" value="nRc.2.0.1.g37579"/>
</dbReference>
<evidence type="ECO:0000256" key="1">
    <source>
        <dbReference type="SAM" id="MobiDB-lite"/>
    </source>
</evidence>
<dbReference type="Proteomes" id="UP000887565">
    <property type="component" value="Unplaced"/>
</dbReference>
<accession>A0A915KI46</accession>
<keyword evidence="2" id="KW-1185">Reference proteome</keyword>
<feature type="region of interest" description="Disordered" evidence="1">
    <location>
        <begin position="1"/>
        <end position="29"/>
    </location>
</feature>